<feature type="chain" id="PRO_5037141448" description="Chalcone isomerase domain-containing protein" evidence="1">
    <location>
        <begin position="27"/>
        <end position="237"/>
    </location>
</feature>
<organism evidence="2 3">
    <name type="scientific">Eiseniibacteriota bacterium</name>
    <dbReference type="NCBI Taxonomy" id="2212470"/>
    <lineage>
        <taxon>Bacteria</taxon>
        <taxon>Candidatus Eiseniibacteriota</taxon>
    </lineage>
</organism>
<protein>
    <recommendedName>
        <fullName evidence="4">Chalcone isomerase domain-containing protein</fullName>
    </recommendedName>
</protein>
<evidence type="ECO:0000313" key="2">
    <source>
        <dbReference type="EMBL" id="MCA9755269.1"/>
    </source>
</evidence>
<proteinExistence type="predicted"/>
<reference evidence="2" key="2">
    <citation type="journal article" date="2021" name="Microbiome">
        <title>Successional dynamics and alternative stable states in a saline activated sludge microbial community over 9 years.</title>
        <authorList>
            <person name="Wang Y."/>
            <person name="Ye J."/>
            <person name="Ju F."/>
            <person name="Liu L."/>
            <person name="Boyd J.A."/>
            <person name="Deng Y."/>
            <person name="Parks D.H."/>
            <person name="Jiang X."/>
            <person name="Yin X."/>
            <person name="Woodcroft B.J."/>
            <person name="Tyson G.W."/>
            <person name="Hugenholtz P."/>
            <person name="Polz M.F."/>
            <person name="Zhang T."/>
        </authorList>
    </citation>
    <scope>NUCLEOTIDE SEQUENCE</scope>
    <source>
        <strain evidence="2">HKST-UBA02</strain>
    </source>
</reference>
<dbReference type="AlphaFoldDB" id="A0A956SDI1"/>
<comment type="caution">
    <text evidence="2">The sequence shown here is derived from an EMBL/GenBank/DDBJ whole genome shotgun (WGS) entry which is preliminary data.</text>
</comment>
<name>A0A956SDI1_UNCEI</name>
<sequence length="237" mass="25627">MVKSRTAVLATLAAAQLLVLPAIGVAQTSGSETSMTPALTKMSSEVFLAGLAPTLGNEPASRLEMKFEVTFMKIDVAQLEARVAPTVSALIEPLVRNGQRDDAAKAQIAGWLMDPSAPILLTMEYLRDADYGRFQKGLRISMEQAAASGAITEDEAEKLTAQLTEESAPLEESGVAKGGILAHYISDDAVRTIYLEPDGTILLDRSRDDAILGRALRASWFGQKSRFRDKLLRSLFE</sequence>
<feature type="signal peptide" evidence="1">
    <location>
        <begin position="1"/>
        <end position="26"/>
    </location>
</feature>
<dbReference type="Proteomes" id="UP000739538">
    <property type="component" value="Unassembled WGS sequence"/>
</dbReference>
<keyword evidence="1" id="KW-0732">Signal</keyword>
<accession>A0A956SDI1</accession>
<dbReference type="EMBL" id="JAGQHS010000019">
    <property type="protein sequence ID" value="MCA9755269.1"/>
    <property type="molecule type" value="Genomic_DNA"/>
</dbReference>
<evidence type="ECO:0000313" key="3">
    <source>
        <dbReference type="Proteomes" id="UP000739538"/>
    </source>
</evidence>
<evidence type="ECO:0000256" key="1">
    <source>
        <dbReference type="SAM" id="SignalP"/>
    </source>
</evidence>
<gene>
    <name evidence="2" type="ORF">KDA27_05660</name>
</gene>
<reference evidence="2" key="1">
    <citation type="submission" date="2020-04" db="EMBL/GenBank/DDBJ databases">
        <authorList>
            <person name="Zhang T."/>
        </authorList>
    </citation>
    <scope>NUCLEOTIDE SEQUENCE</scope>
    <source>
        <strain evidence="2">HKST-UBA02</strain>
    </source>
</reference>
<evidence type="ECO:0008006" key="4">
    <source>
        <dbReference type="Google" id="ProtNLM"/>
    </source>
</evidence>